<dbReference type="Pfam" id="PF02636">
    <property type="entry name" value="Methyltransf_28"/>
    <property type="match status" value="1"/>
</dbReference>
<dbReference type="OrthoDB" id="9794208at2"/>
<dbReference type="InterPro" id="IPR003788">
    <property type="entry name" value="NDUFAF7"/>
</dbReference>
<dbReference type="STRING" id="44576.SAMN05421881_104413"/>
<proteinExistence type="predicted"/>
<keyword evidence="4" id="KW-1185">Reference proteome</keyword>
<keyword evidence="1 3" id="KW-0489">Methyltransferase</keyword>
<organism evidence="3 4">
    <name type="scientific">Nitrosomonas halophila</name>
    <dbReference type="NCBI Taxonomy" id="44576"/>
    <lineage>
        <taxon>Bacteria</taxon>
        <taxon>Pseudomonadati</taxon>
        <taxon>Pseudomonadota</taxon>
        <taxon>Betaproteobacteria</taxon>
        <taxon>Nitrosomonadales</taxon>
        <taxon>Nitrosomonadaceae</taxon>
        <taxon>Nitrosomonas</taxon>
    </lineage>
</organism>
<keyword evidence="2 3" id="KW-0808">Transferase</keyword>
<dbReference type="PANTHER" id="PTHR12049:SF7">
    <property type="entry name" value="PROTEIN ARGININE METHYLTRANSFERASE NDUFAF7, MITOCHONDRIAL"/>
    <property type="match status" value="1"/>
</dbReference>
<dbReference type="InterPro" id="IPR038375">
    <property type="entry name" value="NDUFAF7_sf"/>
</dbReference>
<evidence type="ECO:0000256" key="2">
    <source>
        <dbReference type="ARBA" id="ARBA00022679"/>
    </source>
</evidence>
<dbReference type="PANTHER" id="PTHR12049">
    <property type="entry name" value="PROTEIN ARGININE METHYLTRANSFERASE NDUFAF7, MITOCHONDRIAL"/>
    <property type="match status" value="1"/>
</dbReference>
<evidence type="ECO:0000313" key="4">
    <source>
        <dbReference type="Proteomes" id="UP000198640"/>
    </source>
</evidence>
<dbReference type="RefSeq" id="WP_090414861.1">
    <property type="nucleotide sequence ID" value="NZ_FNOY01000044.1"/>
</dbReference>
<dbReference type="GO" id="GO:0035243">
    <property type="term" value="F:protein-arginine omega-N symmetric methyltransferase activity"/>
    <property type="evidence" value="ECO:0007669"/>
    <property type="project" value="TreeGrafter"/>
</dbReference>
<sequence length="391" mass="43323">MNLPLPDPLARAYSDTLKATLCEQIQHAGGWITFADYMDTVLYAPGMGYYTGGAAKFGAPGDFVTAPEISPLFGQTLAHQAAQVLALMPQGSILEFGAGSGKLAVEMLTELERLDCLPTRYEILDVSAELQQRQRALIEQKIPHLATRVRWLTTLPAQFTGVIVANEVLDAMPVHLVVWQDGQIFEQGVIWHDQNFAWQARPLTAGELHEIARELPPAASEDRQADNRYLSEISLANRRFIRTLAERLQQGVMLLIDYGFGKSEYYHPQRRQGTLMCHYRHHAHDDPFFLPGLQDLTSHVDFSAVAGSALASGLTLMGYTTQAHFLINCGITDLLARMPADHAGSYLPLANQVQRLVSPAEMGELFKVMALGKSIEIPLRGFVSGNLRRML</sequence>
<dbReference type="SUPFAM" id="SSF53335">
    <property type="entry name" value="S-adenosyl-L-methionine-dependent methyltransferases"/>
    <property type="match status" value="1"/>
</dbReference>
<dbReference type="InterPro" id="IPR029063">
    <property type="entry name" value="SAM-dependent_MTases_sf"/>
</dbReference>
<dbReference type="Proteomes" id="UP000198640">
    <property type="component" value="Unassembled WGS sequence"/>
</dbReference>
<dbReference type="GO" id="GO:0032259">
    <property type="term" value="P:methylation"/>
    <property type="evidence" value="ECO:0007669"/>
    <property type="project" value="UniProtKB-KW"/>
</dbReference>
<accession>A0A1H3L0G2</accession>
<gene>
    <name evidence="3" type="ORF">SAMN05421881_104413</name>
</gene>
<evidence type="ECO:0000256" key="1">
    <source>
        <dbReference type="ARBA" id="ARBA00022603"/>
    </source>
</evidence>
<protein>
    <submittedName>
        <fullName evidence="3">SAM-dependent methyltransferase, MidA family</fullName>
    </submittedName>
</protein>
<dbReference type="AlphaFoldDB" id="A0A1H3L0G2"/>
<name>A0A1H3L0G2_9PROT</name>
<reference evidence="3 4" key="1">
    <citation type="submission" date="2016-10" db="EMBL/GenBank/DDBJ databases">
        <authorList>
            <person name="de Groot N.N."/>
        </authorList>
    </citation>
    <scope>NUCLEOTIDE SEQUENCE [LARGE SCALE GENOMIC DNA]</scope>
    <source>
        <strain evidence="3 4">Nm1</strain>
    </source>
</reference>
<dbReference type="Gene3D" id="3.40.50.12710">
    <property type="match status" value="1"/>
</dbReference>
<evidence type="ECO:0000313" key="3">
    <source>
        <dbReference type="EMBL" id="SDY57830.1"/>
    </source>
</evidence>
<dbReference type="EMBL" id="FNOY01000044">
    <property type="protein sequence ID" value="SDY57830.1"/>
    <property type="molecule type" value="Genomic_DNA"/>
</dbReference>